<organism evidence="2 3">
    <name type="scientific">Cenarchaeum symbiosum (strain A)</name>
    <dbReference type="NCBI Taxonomy" id="414004"/>
    <lineage>
        <taxon>Archaea</taxon>
        <taxon>Nitrososphaerota</taxon>
        <taxon>Candidatus Cenarchaeales</taxon>
        <taxon>Candidatus Cenarchaeaceae</taxon>
        <taxon>Candidatus Cenarchaeum</taxon>
    </lineage>
</organism>
<dbReference type="STRING" id="414004.CENSYa_1677"/>
<dbReference type="EnsemblBacteria" id="ABK78294">
    <property type="protein sequence ID" value="ABK78294"/>
    <property type="gene ID" value="CENSYa_1677"/>
</dbReference>
<feature type="transmembrane region" description="Helical" evidence="1">
    <location>
        <begin position="31"/>
        <end position="55"/>
    </location>
</feature>
<sequence length="123" mass="13787">MNDNAGWKGECWDVLESISFDFFHRRDKVRLLYLMFPVFGYALIAIEALVNRLGWPLSPSIIPMLYFHSAAMPLIGHYAASVIAVTCIHVPIWLAVAHVTVRLARRRQRARAGAAGAQPRTGL</sequence>
<evidence type="ECO:0000313" key="2">
    <source>
        <dbReference type="EMBL" id="ABK78294.1"/>
    </source>
</evidence>
<keyword evidence="1" id="KW-0812">Transmembrane</keyword>
<keyword evidence="1" id="KW-0472">Membrane</keyword>
<feature type="transmembrane region" description="Helical" evidence="1">
    <location>
        <begin position="75"/>
        <end position="101"/>
    </location>
</feature>
<dbReference type="EMBL" id="DP000238">
    <property type="protein sequence ID" value="ABK78294.1"/>
    <property type="molecule type" value="Genomic_DNA"/>
</dbReference>
<keyword evidence="3" id="KW-1185">Reference proteome</keyword>
<dbReference type="AlphaFoldDB" id="A0RY77"/>
<evidence type="ECO:0000313" key="3">
    <source>
        <dbReference type="Proteomes" id="UP000000758"/>
    </source>
</evidence>
<reference evidence="2 3" key="1">
    <citation type="journal article" date="2006" name="Proc. Natl. Acad. Sci. U.S.A.">
        <title>Genomic analysis of the uncultivated marine crenarchaeote Cenarchaeum symbiosum.</title>
        <authorList>
            <person name="Hallam S.J."/>
            <person name="Konstantinidis K.T."/>
            <person name="Putnam N."/>
            <person name="Schleper C."/>
            <person name="Watanabe Y."/>
            <person name="Sugahara J."/>
            <person name="Preston C."/>
            <person name="de la Torre J."/>
            <person name="Richardson P.M."/>
            <person name="DeLong E.F."/>
        </authorList>
    </citation>
    <scope>NUCLEOTIDE SEQUENCE [LARGE SCALE GENOMIC DNA]</scope>
    <source>
        <strain evidence="3">A</strain>
    </source>
</reference>
<dbReference type="Proteomes" id="UP000000758">
    <property type="component" value="Chromosome"/>
</dbReference>
<proteinExistence type="predicted"/>
<gene>
    <name evidence="2" type="ordered locus">CENSYa_1677</name>
</gene>
<dbReference type="HOGENOM" id="CLU_2010014_0_0_2"/>
<name>A0RY77_CENSY</name>
<protein>
    <submittedName>
        <fullName evidence="2">Uncharacterized protein</fullName>
    </submittedName>
</protein>
<dbReference type="KEGG" id="csy:CENSYa_1677"/>
<accession>A0RY77</accession>
<evidence type="ECO:0000256" key="1">
    <source>
        <dbReference type="SAM" id="Phobius"/>
    </source>
</evidence>
<keyword evidence="1" id="KW-1133">Transmembrane helix</keyword>